<keyword evidence="9" id="KW-0238">DNA-binding</keyword>
<evidence type="ECO:0000256" key="6">
    <source>
        <dbReference type="ARBA" id="ARBA00022723"/>
    </source>
</evidence>
<keyword evidence="6" id="KW-0479">Metal-binding</keyword>
<keyword evidence="4" id="KW-0945">Host-virus interaction</keyword>
<evidence type="ECO:0000256" key="5">
    <source>
        <dbReference type="ARBA" id="ARBA00022632"/>
    </source>
</evidence>
<keyword evidence="11" id="KW-0472">Membrane</keyword>
<evidence type="ECO:0000256" key="1">
    <source>
        <dbReference type="ARBA" id="ARBA00006158"/>
    </source>
</evidence>
<reference evidence="12" key="1">
    <citation type="submission" date="2020-07" db="EMBL/GenBank/DDBJ databases">
        <authorList>
            <person name="Knierim D."/>
            <person name="Margaria P."/>
            <person name="Menzel W."/>
            <person name="Winter S."/>
        </authorList>
    </citation>
    <scope>NUCLEOTIDE SEQUENCE</scope>
    <source>
        <strain evidence="12">DSMZ PV-0222</strain>
    </source>
</reference>
<keyword evidence="5" id="KW-1090">Inhibition of host innate immune response by virus</keyword>
<protein>
    <recommendedName>
        <fullName evidence="2">RNA silencing suppressor</fullName>
    </recommendedName>
</protein>
<gene>
    <name evidence="12" type="primary">NABP</name>
</gene>
<evidence type="ECO:0000256" key="3">
    <source>
        <dbReference type="ARBA" id="ARBA00022463"/>
    </source>
</evidence>
<proteinExistence type="inferred from homology"/>
<dbReference type="EMBL" id="MT723990">
    <property type="protein sequence ID" value="QWT83586.1"/>
    <property type="molecule type" value="Genomic_RNA"/>
</dbReference>
<name>A0A8F2JGH3_9VIRU</name>
<dbReference type="GO" id="GO:0008270">
    <property type="term" value="F:zinc ion binding"/>
    <property type="evidence" value="ECO:0007669"/>
    <property type="project" value="UniProtKB-KW"/>
</dbReference>
<evidence type="ECO:0000256" key="9">
    <source>
        <dbReference type="ARBA" id="ARBA00023125"/>
    </source>
</evidence>
<keyword evidence="10" id="KW-0899">Viral immunoevasion</keyword>
<dbReference type="InterPro" id="IPR002568">
    <property type="entry name" value="Carla-bd"/>
</dbReference>
<evidence type="ECO:0000256" key="7">
    <source>
        <dbReference type="ARBA" id="ARBA00022771"/>
    </source>
</evidence>
<evidence type="ECO:0000256" key="2">
    <source>
        <dbReference type="ARBA" id="ARBA00017202"/>
    </source>
</evidence>
<keyword evidence="8" id="KW-0862">Zinc</keyword>
<keyword evidence="11" id="KW-1133">Transmembrane helix</keyword>
<feature type="transmembrane region" description="Helical" evidence="11">
    <location>
        <begin position="38"/>
        <end position="60"/>
    </location>
</feature>
<dbReference type="GO" id="GO:0003677">
    <property type="term" value="F:DNA binding"/>
    <property type="evidence" value="ECO:0007669"/>
    <property type="project" value="UniProtKB-KW"/>
</dbReference>
<evidence type="ECO:0000256" key="11">
    <source>
        <dbReference type="SAM" id="Phobius"/>
    </source>
</evidence>
<evidence type="ECO:0000256" key="10">
    <source>
        <dbReference type="ARBA" id="ARBA00023280"/>
    </source>
</evidence>
<evidence type="ECO:0000313" key="12">
    <source>
        <dbReference type="EMBL" id="QWT83586.1"/>
    </source>
</evidence>
<accession>A0A8F2JGH3</accession>
<organism evidence="12">
    <name type="scientific">Passiflora latent virus</name>
    <dbReference type="NCBI Taxonomy" id="379892"/>
    <lineage>
        <taxon>Viruses</taxon>
        <taxon>Riboviria</taxon>
        <taxon>Orthornavirae</taxon>
        <taxon>Kitrinoviricota</taxon>
        <taxon>Alsuviricetes</taxon>
        <taxon>Tymovirales</taxon>
        <taxon>Betaflexiviridae</taxon>
        <taxon>Quinvirinae</taxon>
        <taxon>Carlavirus</taxon>
        <taxon>Carlavirus latenspassiflorae</taxon>
    </lineage>
</organism>
<comment type="similarity">
    <text evidence="1">Belongs to the carlaviruses nucleic acid-binding protein family.</text>
</comment>
<keyword evidence="7" id="KW-0863">Zinc-finger</keyword>
<evidence type="ECO:0000256" key="4">
    <source>
        <dbReference type="ARBA" id="ARBA00022581"/>
    </source>
</evidence>
<dbReference type="GO" id="GO:0052170">
    <property type="term" value="P:symbiont-mediated suppression of host innate immune response"/>
    <property type="evidence" value="ECO:0007669"/>
    <property type="project" value="UniProtKB-KW"/>
</dbReference>
<keyword evidence="11" id="KW-0812">Transmembrane</keyword>
<dbReference type="GO" id="GO:0006355">
    <property type="term" value="P:regulation of DNA-templated transcription"/>
    <property type="evidence" value="ECO:0007669"/>
    <property type="project" value="InterPro"/>
</dbReference>
<keyword evidence="3" id="KW-0941">Suppressor of RNA silencing</keyword>
<evidence type="ECO:0000256" key="8">
    <source>
        <dbReference type="ARBA" id="ARBA00022833"/>
    </source>
</evidence>
<sequence>MRNSAIWRQSILVACKVQRSSVIIEMQTMGKHSKRMEAIIFSLISVLPIDICVCIALRALRTEPGSGRSSYARRRRAKAIGRCERCYRVYPPICNSKCDNKTCVPRISSNQRVVHFIKYGVT</sequence>
<dbReference type="Pfam" id="PF01623">
    <property type="entry name" value="Carla_C4"/>
    <property type="match status" value="1"/>
</dbReference>